<protein>
    <submittedName>
        <fullName evidence="1">Uncharacterized protein</fullName>
    </submittedName>
</protein>
<accession>H2XKR7</accession>
<reference evidence="1" key="2">
    <citation type="journal article" date="2008" name="Genome Biol.">
        <title>Improved genome assembly and evidence-based global gene model set for the chordate Ciona intestinalis: new insight into intron and operon populations.</title>
        <authorList>
            <person name="Satou Y."/>
            <person name="Mineta K."/>
            <person name="Ogasawara M."/>
            <person name="Sasakura Y."/>
            <person name="Shoguchi E."/>
            <person name="Ueno K."/>
            <person name="Yamada L."/>
            <person name="Matsumoto J."/>
            <person name="Wasserscheid J."/>
            <person name="Dewar K."/>
            <person name="Wiley G.B."/>
            <person name="Macmil S.L."/>
            <person name="Roe B.A."/>
            <person name="Zeller R.W."/>
            <person name="Hastings K.E."/>
            <person name="Lemaire P."/>
            <person name="Lindquist E."/>
            <person name="Endo T."/>
            <person name="Hotta K."/>
            <person name="Inaba K."/>
        </authorList>
    </citation>
    <scope>NUCLEOTIDE SEQUENCE [LARGE SCALE GENOMIC DNA]</scope>
    <source>
        <strain evidence="1">wild type</strain>
    </source>
</reference>
<reference evidence="1" key="4">
    <citation type="submission" date="2025-09" db="UniProtKB">
        <authorList>
            <consortium name="Ensembl"/>
        </authorList>
    </citation>
    <scope>IDENTIFICATION</scope>
</reference>
<proteinExistence type="predicted"/>
<dbReference type="Ensembl" id="ENSCINT00000031467.1">
    <property type="protein sequence ID" value="ENSCINP00000030249.1"/>
    <property type="gene ID" value="ENSCING00000022910.1"/>
</dbReference>
<dbReference type="AlphaFoldDB" id="H2XKR7"/>
<dbReference type="InParanoid" id="H2XKR7"/>
<dbReference type="HOGENOM" id="CLU_3299069_0_0_1"/>
<dbReference type="Proteomes" id="UP000008144">
    <property type="component" value="Chromosome 9"/>
</dbReference>
<evidence type="ECO:0000313" key="2">
    <source>
        <dbReference type="Proteomes" id="UP000008144"/>
    </source>
</evidence>
<sequence>MKNEEIIDTPKYYFIMHLEYSYFRCDRTTWIMILLHLKLF</sequence>
<organism evidence="1 2">
    <name type="scientific">Ciona intestinalis</name>
    <name type="common">Transparent sea squirt</name>
    <name type="synonym">Ascidia intestinalis</name>
    <dbReference type="NCBI Taxonomy" id="7719"/>
    <lineage>
        <taxon>Eukaryota</taxon>
        <taxon>Metazoa</taxon>
        <taxon>Chordata</taxon>
        <taxon>Tunicata</taxon>
        <taxon>Ascidiacea</taxon>
        <taxon>Phlebobranchia</taxon>
        <taxon>Cionidae</taxon>
        <taxon>Ciona</taxon>
    </lineage>
</organism>
<reference evidence="1" key="3">
    <citation type="submission" date="2025-08" db="UniProtKB">
        <authorList>
            <consortium name="Ensembl"/>
        </authorList>
    </citation>
    <scope>IDENTIFICATION</scope>
</reference>
<keyword evidence="2" id="KW-1185">Reference proteome</keyword>
<name>H2XKR7_CIOIN</name>
<dbReference type="EMBL" id="EAAA01002947">
    <property type="status" value="NOT_ANNOTATED_CDS"/>
    <property type="molecule type" value="Genomic_DNA"/>
</dbReference>
<evidence type="ECO:0000313" key="1">
    <source>
        <dbReference type="Ensembl" id="ENSCINP00000030249.1"/>
    </source>
</evidence>
<reference evidence="2" key="1">
    <citation type="journal article" date="2002" name="Science">
        <title>The draft genome of Ciona intestinalis: insights into chordate and vertebrate origins.</title>
        <authorList>
            <person name="Dehal P."/>
            <person name="Satou Y."/>
            <person name="Campbell R.K."/>
            <person name="Chapman J."/>
            <person name="Degnan B."/>
            <person name="De Tomaso A."/>
            <person name="Davidson B."/>
            <person name="Di Gregorio A."/>
            <person name="Gelpke M."/>
            <person name="Goodstein D.M."/>
            <person name="Harafuji N."/>
            <person name="Hastings K.E."/>
            <person name="Ho I."/>
            <person name="Hotta K."/>
            <person name="Huang W."/>
            <person name="Kawashima T."/>
            <person name="Lemaire P."/>
            <person name="Martinez D."/>
            <person name="Meinertzhagen I.A."/>
            <person name="Necula S."/>
            <person name="Nonaka M."/>
            <person name="Putnam N."/>
            <person name="Rash S."/>
            <person name="Saiga H."/>
            <person name="Satake M."/>
            <person name="Terry A."/>
            <person name="Yamada L."/>
            <person name="Wang H.G."/>
            <person name="Awazu S."/>
            <person name="Azumi K."/>
            <person name="Boore J."/>
            <person name="Branno M."/>
            <person name="Chin-Bow S."/>
            <person name="DeSantis R."/>
            <person name="Doyle S."/>
            <person name="Francino P."/>
            <person name="Keys D.N."/>
            <person name="Haga S."/>
            <person name="Hayashi H."/>
            <person name="Hino K."/>
            <person name="Imai K.S."/>
            <person name="Inaba K."/>
            <person name="Kano S."/>
            <person name="Kobayashi K."/>
            <person name="Kobayashi M."/>
            <person name="Lee B.I."/>
            <person name="Makabe K.W."/>
            <person name="Manohar C."/>
            <person name="Matassi G."/>
            <person name="Medina M."/>
            <person name="Mochizuki Y."/>
            <person name="Mount S."/>
            <person name="Morishita T."/>
            <person name="Miura S."/>
            <person name="Nakayama A."/>
            <person name="Nishizaka S."/>
            <person name="Nomoto H."/>
            <person name="Ohta F."/>
            <person name="Oishi K."/>
            <person name="Rigoutsos I."/>
            <person name="Sano M."/>
            <person name="Sasaki A."/>
            <person name="Sasakura Y."/>
            <person name="Shoguchi E."/>
            <person name="Shin-i T."/>
            <person name="Spagnuolo A."/>
            <person name="Stainier D."/>
            <person name="Suzuki M.M."/>
            <person name="Tassy O."/>
            <person name="Takatori N."/>
            <person name="Tokuoka M."/>
            <person name="Yagi K."/>
            <person name="Yoshizaki F."/>
            <person name="Wada S."/>
            <person name="Zhang C."/>
            <person name="Hyatt P.D."/>
            <person name="Larimer F."/>
            <person name="Detter C."/>
            <person name="Doggett N."/>
            <person name="Glavina T."/>
            <person name="Hawkins T."/>
            <person name="Richardson P."/>
            <person name="Lucas S."/>
            <person name="Kohara Y."/>
            <person name="Levine M."/>
            <person name="Satoh N."/>
            <person name="Rokhsar D.S."/>
        </authorList>
    </citation>
    <scope>NUCLEOTIDE SEQUENCE [LARGE SCALE GENOMIC DNA]</scope>
</reference>